<accession>A0A9P0QJ32</accession>
<gene>
    <name evidence="1" type="ORF">ACAOBT_LOCUS36506</name>
    <name evidence="2" type="ORF">ACAOBT_LOCUS38367</name>
    <name evidence="3" type="ORF">ACAOBT_LOCUS38483</name>
</gene>
<comment type="caution">
    <text evidence="3">The sequence shown here is derived from an EMBL/GenBank/DDBJ whole genome shotgun (WGS) entry which is preliminary data.</text>
</comment>
<evidence type="ECO:0000313" key="1">
    <source>
        <dbReference type="EMBL" id="CAH2018235.1"/>
    </source>
</evidence>
<protein>
    <submittedName>
        <fullName evidence="3">Uncharacterized protein</fullName>
    </submittedName>
</protein>
<dbReference type="EMBL" id="CAKOFQ010009672">
    <property type="protein sequence ID" value="CAH2018235.1"/>
    <property type="molecule type" value="Genomic_DNA"/>
</dbReference>
<evidence type="ECO:0000313" key="2">
    <source>
        <dbReference type="EMBL" id="CAH2021184.1"/>
    </source>
</evidence>
<dbReference type="EMBL" id="CAKOFQ010012150">
    <property type="protein sequence ID" value="CAH2021348.1"/>
    <property type="molecule type" value="Genomic_DNA"/>
</dbReference>
<dbReference type="EMBL" id="CAKOFQ010011917">
    <property type="protein sequence ID" value="CAH2021184.1"/>
    <property type="molecule type" value="Genomic_DNA"/>
</dbReference>
<proteinExistence type="predicted"/>
<organism evidence="3 4">
    <name type="scientific">Acanthoscelides obtectus</name>
    <name type="common">Bean weevil</name>
    <name type="synonym">Bruchus obtectus</name>
    <dbReference type="NCBI Taxonomy" id="200917"/>
    <lineage>
        <taxon>Eukaryota</taxon>
        <taxon>Metazoa</taxon>
        <taxon>Ecdysozoa</taxon>
        <taxon>Arthropoda</taxon>
        <taxon>Hexapoda</taxon>
        <taxon>Insecta</taxon>
        <taxon>Pterygota</taxon>
        <taxon>Neoptera</taxon>
        <taxon>Endopterygota</taxon>
        <taxon>Coleoptera</taxon>
        <taxon>Polyphaga</taxon>
        <taxon>Cucujiformia</taxon>
        <taxon>Chrysomeloidea</taxon>
        <taxon>Chrysomelidae</taxon>
        <taxon>Bruchinae</taxon>
        <taxon>Bruchini</taxon>
        <taxon>Acanthoscelides</taxon>
    </lineage>
</organism>
<evidence type="ECO:0000313" key="4">
    <source>
        <dbReference type="Proteomes" id="UP001152888"/>
    </source>
</evidence>
<reference evidence="3" key="1">
    <citation type="submission" date="2022-03" db="EMBL/GenBank/DDBJ databases">
        <authorList>
            <person name="Sayadi A."/>
        </authorList>
    </citation>
    <scope>NUCLEOTIDE SEQUENCE</scope>
</reference>
<sequence length="160" mass="18829">MNLVLDVQGFKIEHNKFIVKELAGYDGQQICHYVFKPPFALDLLPPDLQTQATWLKQNHHCINWNSGFTPLHTFPKIMDDLTKHADRIFVKGVEKANYLRRFFRKPVIELDEQPRLEPASTACFYHSKPITMCALSNVFYLYSQRQTKWRARHHDKNSPT</sequence>
<evidence type="ECO:0000313" key="3">
    <source>
        <dbReference type="EMBL" id="CAH2021348.1"/>
    </source>
</evidence>
<name>A0A9P0QJ32_ACAOB</name>
<keyword evidence="4" id="KW-1185">Reference proteome</keyword>
<dbReference type="OrthoDB" id="7452077at2759"/>
<dbReference type="AlphaFoldDB" id="A0A9P0QJ32"/>
<dbReference type="Proteomes" id="UP001152888">
    <property type="component" value="Unassembled WGS sequence"/>
</dbReference>